<comment type="caution">
    <text evidence="12">The sequence shown here is derived from an EMBL/GenBank/DDBJ whole genome shotgun (WGS) entry which is preliminary data.</text>
</comment>
<dbReference type="PANTHER" id="PTHR13710">
    <property type="entry name" value="DNA HELICASE RECQ FAMILY MEMBER"/>
    <property type="match status" value="1"/>
</dbReference>
<sequence>MLPLLLPENREKTIIVISPLKSLENDQAKRFDDMGLQAVVVNGDTRSKKRVLADIAARKYRVVFMSPEMATENHECVETLRTMGLRRDILAFIIDEAHCISQWGGDFRPTYSKLHKVRTYVPPGTSISALSATLAPKPFAEVETGLLINPLRAFYLNRGNDRPNVKMSMKLINSSEDYATLDSELRLQDVRNPDNIPKTIIFAERRMDVQRIWDHLRKRVASSLERCIDFVHAGRTVPARDEALERFKSGQTRILVATECVAMGTDIPDVRRVIQFGIPNSLTTFLQRAGRGGRSDSIQAEAVLFAERSAFQVQRPRGAARNGHPGDQDSQTDTEDDDEQPTYKKKVEDALRLWMEATDCRRRVADKHFNNPPRPLNSTLEAPGAESIPGSPSKRPRMAPSSARRSNEPGLPLVRTGRHRSAAIAALQDWRSVLRNGRYASAPFSIFVVLPDELIRSVTYDARIQTLQQLQEKPAAASWAFLKSHGQELLDILRKVDEDYMASRRKGWRRRGVPDLENVPEVIGEDEDDRLIESWSYKDDTLRGRDVQDQVFDLDTMDNGRPALYTQGGIQSRVSTATLLHQERRRTHAPVHHASALQAWGTGLPSFRSRIEPTALAPPPSLTGWFSLSPSTRSMLFPFSTPSFPTGITSAESHASASMSRSSVSRP</sequence>
<evidence type="ECO:0000256" key="3">
    <source>
        <dbReference type="ARBA" id="ARBA00022840"/>
    </source>
</evidence>
<dbReference type="InterPro" id="IPR011545">
    <property type="entry name" value="DEAD/DEAH_box_helicase_dom"/>
</dbReference>
<comment type="catalytic activity">
    <reaction evidence="7">
        <text>Couples ATP hydrolysis with the unwinding of duplex DNA by translocating in the 3'-5' direction.</text>
        <dbReference type="EC" id="5.6.2.4"/>
    </reaction>
</comment>
<evidence type="ECO:0000256" key="1">
    <source>
        <dbReference type="ARBA" id="ARBA00005446"/>
    </source>
</evidence>
<evidence type="ECO:0000256" key="9">
    <source>
        <dbReference type="SAM" id="MobiDB-lite"/>
    </source>
</evidence>
<evidence type="ECO:0000256" key="2">
    <source>
        <dbReference type="ARBA" id="ARBA00022741"/>
    </source>
</evidence>
<keyword evidence="4" id="KW-0238">DNA-binding</keyword>
<dbReference type="Pfam" id="PF00270">
    <property type="entry name" value="DEAD"/>
    <property type="match status" value="1"/>
</dbReference>
<dbReference type="PROSITE" id="PS51194">
    <property type="entry name" value="HELICASE_CTER"/>
    <property type="match status" value="1"/>
</dbReference>
<keyword evidence="5" id="KW-0413">Isomerase</keyword>
<feature type="region of interest" description="Disordered" evidence="9">
    <location>
        <begin position="366"/>
        <end position="414"/>
    </location>
</feature>
<dbReference type="GO" id="GO:0009378">
    <property type="term" value="F:four-way junction helicase activity"/>
    <property type="evidence" value="ECO:0007669"/>
    <property type="project" value="TreeGrafter"/>
</dbReference>
<evidence type="ECO:0000256" key="6">
    <source>
        <dbReference type="ARBA" id="ARBA00023242"/>
    </source>
</evidence>
<dbReference type="SUPFAM" id="SSF52540">
    <property type="entry name" value="P-loop containing nucleoside triphosphate hydrolases"/>
    <property type="match status" value="1"/>
</dbReference>
<evidence type="ECO:0000313" key="13">
    <source>
        <dbReference type="Proteomes" id="UP000298390"/>
    </source>
</evidence>
<evidence type="ECO:0000256" key="5">
    <source>
        <dbReference type="ARBA" id="ARBA00023235"/>
    </source>
</evidence>
<dbReference type="GO" id="GO:0043138">
    <property type="term" value="F:3'-5' DNA helicase activity"/>
    <property type="evidence" value="ECO:0007669"/>
    <property type="project" value="UniProtKB-EC"/>
</dbReference>
<evidence type="ECO:0000256" key="7">
    <source>
        <dbReference type="ARBA" id="ARBA00034617"/>
    </source>
</evidence>
<keyword evidence="3" id="KW-0067">ATP-binding</keyword>
<dbReference type="SMART" id="SM00490">
    <property type="entry name" value="HELICc"/>
    <property type="match status" value="1"/>
</dbReference>
<evidence type="ECO:0000259" key="11">
    <source>
        <dbReference type="PROSITE" id="PS51194"/>
    </source>
</evidence>
<dbReference type="STRING" id="34475.A0A4Y9YET1"/>
<feature type="domain" description="Helicase ATP-binding" evidence="10">
    <location>
        <begin position="1"/>
        <end position="152"/>
    </location>
</feature>
<dbReference type="EMBL" id="SEKV01000278">
    <property type="protein sequence ID" value="TFY59961.1"/>
    <property type="molecule type" value="Genomic_DNA"/>
</dbReference>
<name>A0A4Y9YET1_9APHY</name>
<dbReference type="GO" id="GO:0005524">
    <property type="term" value="F:ATP binding"/>
    <property type="evidence" value="ECO:0007669"/>
    <property type="project" value="UniProtKB-KW"/>
</dbReference>
<dbReference type="AlphaFoldDB" id="A0A4Y9YET1"/>
<dbReference type="EC" id="5.6.2.4" evidence="8"/>
<feature type="compositionally biased region" description="Acidic residues" evidence="9">
    <location>
        <begin position="330"/>
        <end position="340"/>
    </location>
</feature>
<keyword evidence="2" id="KW-0547">Nucleotide-binding</keyword>
<dbReference type="Gene3D" id="3.40.50.300">
    <property type="entry name" value="P-loop containing nucleotide triphosphate hydrolases"/>
    <property type="match status" value="2"/>
</dbReference>
<dbReference type="GO" id="GO:0005634">
    <property type="term" value="C:nucleus"/>
    <property type="evidence" value="ECO:0007669"/>
    <property type="project" value="TreeGrafter"/>
</dbReference>
<dbReference type="PANTHER" id="PTHR13710:SF153">
    <property type="entry name" value="RECQ-LIKE DNA HELICASE BLM"/>
    <property type="match status" value="1"/>
</dbReference>
<evidence type="ECO:0000313" key="12">
    <source>
        <dbReference type="EMBL" id="TFY59961.1"/>
    </source>
</evidence>
<dbReference type="PROSITE" id="PS51192">
    <property type="entry name" value="HELICASE_ATP_BIND_1"/>
    <property type="match status" value="1"/>
</dbReference>
<evidence type="ECO:0000256" key="8">
    <source>
        <dbReference type="ARBA" id="ARBA00034808"/>
    </source>
</evidence>
<dbReference type="Pfam" id="PF00271">
    <property type="entry name" value="Helicase_C"/>
    <property type="match status" value="1"/>
</dbReference>
<organism evidence="12 13">
    <name type="scientific">Rhodofomes roseus</name>
    <dbReference type="NCBI Taxonomy" id="34475"/>
    <lineage>
        <taxon>Eukaryota</taxon>
        <taxon>Fungi</taxon>
        <taxon>Dikarya</taxon>
        <taxon>Basidiomycota</taxon>
        <taxon>Agaricomycotina</taxon>
        <taxon>Agaricomycetes</taxon>
        <taxon>Polyporales</taxon>
        <taxon>Rhodofomes</taxon>
    </lineage>
</organism>
<dbReference type="InterPro" id="IPR014001">
    <property type="entry name" value="Helicase_ATP-bd"/>
</dbReference>
<keyword evidence="6" id="KW-0539">Nucleus</keyword>
<feature type="region of interest" description="Disordered" evidence="9">
    <location>
        <begin position="313"/>
        <end position="343"/>
    </location>
</feature>
<dbReference type="GO" id="GO:0003677">
    <property type="term" value="F:DNA binding"/>
    <property type="evidence" value="ECO:0007669"/>
    <property type="project" value="UniProtKB-KW"/>
</dbReference>
<protein>
    <recommendedName>
        <fullName evidence="8">DNA 3'-5' helicase</fullName>
        <ecNumber evidence="8">5.6.2.4</ecNumber>
    </recommendedName>
</protein>
<dbReference type="Proteomes" id="UP000298390">
    <property type="component" value="Unassembled WGS sequence"/>
</dbReference>
<dbReference type="InterPro" id="IPR001650">
    <property type="entry name" value="Helicase_C-like"/>
</dbReference>
<accession>A0A4Y9YET1</accession>
<gene>
    <name evidence="12" type="ORF">EVJ58_g5446</name>
</gene>
<dbReference type="GO" id="GO:0005737">
    <property type="term" value="C:cytoplasm"/>
    <property type="evidence" value="ECO:0007669"/>
    <property type="project" value="TreeGrafter"/>
</dbReference>
<dbReference type="InterPro" id="IPR027417">
    <property type="entry name" value="P-loop_NTPase"/>
</dbReference>
<evidence type="ECO:0000256" key="4">
    <source>
        <dbReference type="ARBA" id="ARBA00023125"/>
    </source>
</evidence>
<dbReference type="GO" id="GO:0005694">
    <property type="term" value="C:chromosome"/>
    <property type="evidence" value="ECO:0007669"/>
    <property type="project" value="TreeGrafter"/>
</dbReference>
<comment type="similarity">
    <text evidence="1">Belongs to the helicase family. RecQ subfamily.</text>
</comment>
<reference evidence="12 13" key="1">
    <citation type="submission" date="2019-01" db="EMBL/GenBank/DDBJ databases">
        <title>Genome sequencing of the rare red list fungi Fomitopsis rosea.</title>
        <authorList>
            <person name="Buettner E."/>
            <person name="Kellner H."/>
        </authorList>
    </citation>
    <scope>NUCLEOTIDE SEQUENCE [LARGE SCALE GENOMIC DNA]</scope>
    <source>
        <strain evidence="12 13">DSM 105464</strain>
    </source>
</reference>
<feature type="domain" description="Helicase C-terminal" evidence="11">
    <location>
        <begin position="180"/>
        <end position="359"/>
    </location>
</feature>
<proteinExistence type="inferred from homology"/>
<evidence type="ECO:0000259" key="10">
    <source>
        <dbReference type="PROSITE" id="PS51192"/>
    </source>
</evidence>
<dbReference type="GO" id="GO:0000724">
    <property type="term" value="P:double-strand break repair via homologous recombination"/>
    <property type="evidence" value="ECO:0007669"/>
    <property type="project" value="TreeGrafter"/>
</dbReference>